<evidence type="ECO:0008006" key="3">
    <source>
        <dbReference type="Google" id="ProtNLM"/>
    </source>
</evidence>
<name>A0A0F5HLI1_BACTR</name>
<dbReference type="SUPFAM" id="SSF49764">
    <property type="entry name" value="HSP20-like chaperones"/>
    <property type="match status" value="1"/>
</dbReference>
<sequence>MDAMNSFKRKGNYPFQQADHPVFPMEHLHEVKSMIKHYHSILNEDFWSQVHQLSMNKHQSIQLFPIEIWESEDYIYLSVIIPGLANFQQVRLRFHNDQTAVLHIHSPSSKPGDAQTLVKSELPQQPYERDICFRTPVDTADYSFSYEHGVLTYTLKKKKERLDIPFDF</sequence>
<dbReference type="RefSeq" id="WP_039232872.1">
    <property type="nucleotide sequence ID" value="NZ_JWIQ02000006.1"/>
</dbReference>
<dbReference type="CDD" id="cd00298">
    <property type="entry name" value="ACD_sHsps_p23-like"/>
    <property type="match status" value="1"/>
</dbReference>
<evidence type="ECO:0000313" key="1">
    <source>
        <dbReference type="EMBL" id="KKB41739.1"/>
    </source>
</evidence>
<dbReference type="OrthoDB" id="1806521at2"/>
<accession>A0A0F5HLI1</accession>
<reference evidence="1" key="1">
    <citation type="submission" date="2015-02" db="EMBL/GenBank/DDBJ databases">
        <title>Genome Assembly of Bacillaceae bacterium MTCC 8252.</title>
        <authorList>
            <person name="Verma A."/>
            <person name="Khatri I."/>
            <person name="Mual P."/>
            <person name="Subramanian S."/>
            <person name="Krishnamurthi S."/>
        </authorList>
    </citation>
    <scope>NUCLEOTIDE SEQUENCE [LARGE SCALE GENOMIC DNA]</scope>
    <source>
        <strain evidence="1">MTCC 8252</strain>
    </source>
</reference>
<dbReference type="STRING" id="1221996.QY95_00546"/>
<keyword evidence="2" id="KW-1185">Reference proteome</keyword>
<accession>A0A0F5I7Y2</accession>
<organism evidence="1 2">
    <name type="scientific">Bacillus thermotolerans</name>
    <name type="common">Quasibacillus thermotolerans</name>
    <dbReference type="NCBI Taxonomy" id="1221996"/>
    <lineage>
        <taxon>Bacteria</taxon>
        <taxon>Bacillati</taxon>
        <taxon>Bacillota</taxon>
        <taxon>Bacilli</taxon>
        <taxon>Bacillales</taxon>
        <taxon>Bacillaceae</taxon>
        <taxon>Bacillus</taxon>
    </lineage>
</organism>
<dbReference type="InterPro" id="IPR008978">
    <property type="entry name" value="HSP20-like_chaperone"/>
</dbReference>
<dbReference type="Gene3D" id="2.60.40.790">
    <property type="match status" value="1"/>
</dbReference>
<evidence type="ECO:0000313" key="2">
    <source>
        <dbReference type="Proteomes" id="UP000031563"/>
    </source>
</evidence>
<protein>
    <recommendedName>
        <fullName evidence="3">Hsp20/alpha crystallin family protein</fullName>
    </recommendedName>
</protein>
<dbReference type="EMBL" id="JWIR02000019">
    <property type="protein sequence ID" value="KKB41739.1"/>
    <property type="molecule type" value="Genomic_DNA"/>
</dbReference>
<dbReference type="AlphaFoldDB" id="A0A0F5HLI1"/>
<gene>
    <name evidence="1" type="ORF">QY95_00546</name>
</gene>
<proteinExistence type="predicted"/>
<comment type="caution">
    <text evidence="1">The sequence shown here is derived from an EMBL/GenBank/DDBJ whole genome shotgun (WGS) entry which is preliminary data.</text>
</comment>
<dbReference type="Proteomes" id="UP000031563">
    <property type="component" value="Unassembled WGS sequence"/>
</dbReference>